<dbReference type="Gene3D" id="3.40.920.10">
    <property type="entry name" value="Pyruvate-ferredoxin oxidoreductase, PFOR, domain III"/>
    <property type="match status" value="1"/>
</dbReference>
<dbReference type="Pfam" id="PF01558">
    <property type="entry name" value="POR"/>
    <property type="match status" value="1"/>
</dbReference>
<name>A0A1W2ENZ2_9BACT</name>
<dbReference type="EMBL" id="FWXY01000036">
    <property type="protein sequence ID" value="SMD10986.1"/>
    <property type="molecule type" value="Genomic_DNA"/>
</dbReference>
<accession>A0A1W2ENZ2</accession>
<dbReference type="AlphaFoldDB" id="A0A1W2ENZ2"/>
<dbReference type="InterPro" id="IPR052198">
    <property type="entry name" value="IorB_Oxidoreductase"/>
</dbReference>
<feature type="domain" description="Pyruvate/ketoisovalerate oxidoreductase catalytic" evidence="2">
    <location>
        <begin position="13"/>
        <end position="188"/>
    </location>
</feature>
<organism evidence="3 4">
    <name type="scientific">Desulfocicer vacuolatum DSM 3385</name>
    <dbReference type="NCBI Taxonomy" id="1121400"/>
    <lineage>
        <taxon>Bacteria</taxon>
        <taxon>Pseudomonadati</taxon>
        <taxon>Thermodesulfobacteriota</taxon>
        <taxon>Desulfobacteria</taxon>
        <taxon>Desulfobacterales</taxon>
        <taxon>Desulfobacteraceae</taxon>
        <taxon>Desulfocicer</taxon>
    </lineage>
</organism>
<evidence type="ECO:0000313" key="3">
    <source>
        <dbReference type="EMBL" id="SMD10986.1"/>
    </source>
</evidence>
<evidence type="ECO:0000313" key="4">
    <source>
        <dbReference type="Proteomes" id="UP000192418"/>
    </source>
</evidence>
<protein>
    <submittedName>
        <fullName evidence="3">Indolepyruvate ferredoxin oxidoreductase beta subunit</fullName>
    </submittedName>
</protein>
<dbReference type="GO" id="GO:0016903">
    <property type="term" value="F:oxidoreductase activity, acting on the aldehyde or oxo group of donors"/>
    <property type="evidence" value="ECO:0007669"/>
    <property type="project" value="InterPro"/>
</dbReference>
<dbReference type="STRING" id="1121400.SAMN02746065_13612"/>
<dbReference type="OrthoDB" id="9800445at2"/>
<dbReference type="RefSeq" id="WP_084071674.1">
    <property type="nucleotide sequence ID" value="NZ_FWXY01000036.1"/>
</dbReference>
<sequence length="199" mass="21109">MTNPFNIHMTGVGGQGIGLLSQTLLRAVDCAGIRAIAVDTHGLAQRGGMVVSRIRMGENVFSPLIMAHGADLVLGMEIHEALRGAHTALKKNGILCYLNVAWQPLAVRLGQADSVAETQIKTVCEEMDARAFCVDAETIDDPRMQNMALIGTIAANKLIPGVDMNHYRQALKDLLAGPVLDKNLALLESYGKGAAPGPG</sequence>
<dbReference type="PANTHER" id="PTHR43854:SF1">
    <property type="entry name" value="INDOLEPYRUVATE OXIDOREDUCTASE SUBUNIT IORB"/>
    <property type="match status" value="1"/>
</dbReference>
<dbReference type="InterPro" id="IPR019752">
    <property type="entry name" value="Pyrv/ketoisovalerate_OxRed_cat"/>
</dbReference>
<reference evidence="3 4" key="1">
    <citation type="submission" date="2017-04" db="EMBL/GenBank/DDBJ databases">
        <authorList>
            <person name="Afonso C.L."/>
            <person name="Miller P.J."/>
            <person name="Scott M.A."/>
            <person name="Spackman E."/>
            <person name="Goraichik I."/>
            <person name="Dimitrov K.M."/>
            <person name="Suarez D.L."/>
            <person name="Swayne D.E."/>
        </authorList>
    </citation>
    <scope>NUCLEOTIDE SEQUENCE [LARGE SCALE GENOMIC DNA]</scope>
    <source>
        <strain evidence="3 4">DSM 3385</strain>
    </source>
</reference>
<dbReference type="Proteomes" id="UP000192418">
    <property type="component" value="Unassembled WGS sequence"/>
</dbReference>
<keyword evidence="1" id="KW-0560">Oxidoreductase</keyword>
<evidence type="ECO:0000259" key="2">
    <source>
        <dbReference type="Pfam" id="PF01558"/>
    </source>
</evidence>
<proteinExistence type="predicted"/>
<keyword evidence="4" id="KW-1185">Reference proteome</keyword>
<evidence type="ECO:0000256" key="1">
    <source>
        <dbReference type="ARBA" id="ARBA00023002"/>
    </source>
</evidence>
<dbReference type="PANTHER" id="PTHR43854">
    <property type="entry name" value="INDOLEPYRUVATE OXIDOREDUCTASE SUBUNIT IORB"/>
    <property type="match status" value="1"/>
</dbReference>
<dbReference type="SUPFAM" id="SSF53323">
    <property type="entry name" value="Pyruvate-ferredoxin oxidoreductase, PFOR, domain III"/>
    <property type="match status" value="1"/>
</dbReference>
<gene>
    <name evidence="3" type="ORF">SAMN02746065_13612</name>
</gene>
<dbReference type="InterPro" id="IPR002869">
    <property type="entry name" value="Pyrv_flavodox_OxRed_cen"/>
</dbReference>
<keyword evidence="3" id="KW-0670">Pyruvate</keyword>